<dbReference type="OrthoDB" id="5379943at2759"/>
<evidence type="ECO:0000259" key="11">
    <source>
        <dbReference type="Pfam" id="PF01179"/>
    </source>
</evidence>
<evidence type="ECO:0000256" key="1">
    <source>
        <dbReference type="ARBA" id="ARBA00007983"/>
    </source>
</evidence>
<evidence type="ECO:0000256" key="2">
    <source>
        <dbReference type="ARBA" id="ARBA00022723"/>
    </source>
</evidence>
<dbReference type="PANTHER" id="PTHR10638">
    <property type="entry name" value="COPPER AMINE OXIDASE"/>
    <property type="match status" value="1"/>
</dbReference>
<feature type="modified residue" description="2',4',5'-topaquinone" evidence="7">
    <location>
        <position position="535"/>
    </location>
</feature>
<comment type="caution">
    <text evidence="12">The sequence shown here is derived from an EMBL/GenBank/DDBJ whole genome shotgun (WGS) entry which is preliminary data.</text>
</comment>
<comment type="PTM">
    <text evidence="7 8">Topaquinone (TPQ) is generated by copper-dependent autoxidation of a specific tyrosyl residue.</text>
</comment>
<dbReference type="Gene3D" id="3.10.450.40">
    <property type="match status" value="2"/>
</dbReference>
<dbReference type="SUPFAM" id="SSF54416">
    <property type="entry name" value="Amine oxidase N-terminal region"/>
    <property type="match status" value="1"/>
</dbReference>
<dbReference type="InterPro" id="IPR036460">
    <property type="entry name" value="Cu_amine_oxidase_C_sf"/>
</dbReference>
<accession>A0A9D4JMY9</accession>
<dbReference type="GO" id="GO:0008131">
    <property type="term" value="F:primary methylamine oxidase activity"/>
    <property type="evidence" value="ECO:0007669"/>
    <property type="project" value="InterPro"/>
</dbReference>
<dbReference type="SUPFAM" id="SSF49998">
    <property type="entry name" value="Amine oxidase catalytic domain"/>
    <property type="match status" value="1"/>
</dbReference>
<evidence type="ECO:0000256" key="10">
    <source>
        <dbReference type="SAM" id="Phobius"/>
    </source>
</evidence>
<dbReference type="InterPro" id="IPR000269">
    <property type="entry name" value="Cu_amine_oxidase"/>
</dbReference>
<dbReference type="Pfam" id="PF01179">
    <property type="entry name" value="Cu_amine_oxid"/>
    <property type="match status" value="1"/>
</dbReference>
<sequence>MTLEMADRGHHAEDGRRKRQTSGPSCQHVLCYQLFAVFMFIIGLVGGIFIGMYVDPKIDNKENKNCPSSTNQVINNGNTEHVPTVWNKSSIGAKSGECPFTSPVTQTRYEDTVFAPLTNAEMYQAARFLKNSGIISTLEEPTDLTQNFILYQWLDVPAKNDALNYLDGNGEKPKRYARVTVQRGADLDVMEYKVGPLGSTSTPMTSQAMTRSGEIHFNSRPYEAVEVDIMTEMLKPDLAKLADLMAESFDGIKYPDDVSLNFYNGPPSMSGTTRDTRWSIMLNGFGYDQGDVDLIHILPLSGRVHHPGTNTSEWYAYDFHYLNQGPYKTARDLMDAYKAGAIRKVRLDKGFRASIVDRIFPKRDTSKPLREQANKQGPRTYYPTGPRYKIDGTNVKWMDWSFEISGGQIRGPALFDVKFKGERILYELAVNDIALNYATDSHSQNNIIYADATYGIMGGDTPGTVIKDIDCPVHGSVLQTSFWWPTTQRAYNMSSICVYEADGQSALWRHAGMGFEAGLRNRYLVVSVPVVIGNYDYTFEFHFFLDGKIFNYARASGYIQASFWDRDDPKWPDKTRDSFGYRVSDYMSGPIHDHMFGFKVDFDLIDKNNSFQLVNWKAGPILEAIRTQNASIPDAPEYFIYNETRYIDWEPVQTERAITKQAHQQFMVVVNTREKNKWGVERGYVIEPLATGSQSLNQHPILNALSFTKHHCAVTKRKEDEKTLTSMYDVNRMNNPQGYLEKFIDNESIVDDDIVNWVTVGFLHIPTSEDMPMTVRVETGFLLRPFNFFDRTASFDMPQHTDTIDGVLKESEPNFEQCAEPPPKYCRFC</sequence>
<evidence type="ECO:0000256" key="6">
    <source>
        <dbReference type="PIRSR" id="PIRSR600269-50"/>
    </source>
</evidence>
<keyword evidence="13" id="KW-1185">Reference proteome</keyword>
<keyword evidence="10" id="KW-1133">Transmembrane helix</keyword>
<evidence type="ECO:0000256" key="3">
    <source>
        <dbReference type="ARBA" id="ARBA00022772"/>
    </source>
</evidence>
<keyword evidence="10" id="KW-0812">Transmembrane</keyword>
<dbReference type="Proteomes" id="UP000828390">
    <property type="component" value="Unassembled WGS sequence"/>
</dbReference>
<feature type="active site" description="Proton acceptor" evidence="6">
    <location>
        <position position="451"/>
    </location>
</feature>
<evidence type="ECO:0000256" key="4">
    <source>
        <dbReference type="ARBA" id="ARBA00023002"/>
    </source>
</evidence>
<keyword evidence="3 6" id="KW-0801">TPQ</keyword>
<keyword evidence="4 8" id="KW-0560">Oxidoreductase</keyword>
<reference evidence="12" key="2">
    <citation type="submission" date="2020-11" db="EMBL/GenBank/DDBJ databases">
        <authorList>
            <person name="McCartney M.A."/>
            <person name="Auch B."/>
            <person name="Kono T."/>
            <person name="Mallez S."/>
            <person name="Becker A."/>
            <person name="Gohl D.M."/>
            <person name="Silverstein K.A.T."/>
            <person name="Koren S."/>
            <person name="Bechman K.B."/>
            <person name="Herman A."/>
            <person name="Abrahante J.E."/>
            <person name="Garbe J."/>
        </authorList>
    </citation>
    <scope>NUCLEOTIDE SEQUENCE</scope>
    <source>
        <strain evidence="12">Duluth1</strain>
        <tissue evidence="12">Whole animal</tissue>
    </source>
</reference>
<organism evidence="12 13">
    <name type="scientific">Dreissena polymorpha</name>
    <name type="common">Zebra mussel</name>
    <name type="synonym">Mytilus polymorpha</name>
    <dbReference type="NCBI Taxonomy" id="45954"/>
    <lineage>
        <taxon>Eukaryota</taxon>
        <taxon>Metazoa</taxon>
        <taxon>Spiralia</taxon>
        <taxon>Lophotrochozoa</taxon>
        <taxon>Mollusca</taxon>
        <taxon>Bivalvia</taxon>
        <taxon>Autobranchia</taxon>
        <taxon>Heteroconchia</taxon>
        <taxon>Euheterodonta</taxon>
        <taxon>Imparidentia</taxon>
        <taxon>Neoheterodontei</taxon>
        <taxon>Myida</taxon>
        <taxon>Dreissenoidea</taxon>
        <taxon>Dreissenidae</taxon>
        <taxon>Dreissena</taxon>
    </lineage>
</organism>
<dbReference type="GO" id="GO:0005886">
    <property type="term" value="C:plasma membrane"/>
    <property type="evidence" value="ECO:0007669"/>
    <property type="project" value="TreeGrafter"/>
</dbReference>
<gene>
    <name evidence="12" type="ORF">DPMN_141853</name>
</gene>
<dbReference type="AlphaFoldDB" id="A0A9D4JMY9"/>
<keyword evidence="10" id="KW-0472">Membrane</keyword>
<dbReference type="PANTHER" id="PTHR10638:SF20">
    <property type="entry name" value="AMINE OXIDASE"/>
    <property type="match status" value="1"/>
</dbReference>
<dbReference type="InterPro" id="IPR049947">
    <property type="entry name" value="Cu_Am_Ox_Cu-bd"/>
</dbReference>
<comment type="cofactor">
    <cofactor evidence="8">
        <name>Cu cation</name>
        <dbReference type="ChEBI" id="CHEBI:23378"/>
    </cofactor>
    <text evidence="8">Contains 1 topaquinone per subunit.</text>
</comment>
<evidence type="ECO:0000313" key="12">
    <source>
        <dbReference type="EMBL" id="KAH3813397.1"/>
    </source>
</evidence>
<dbReference type="InterPro" id="IPR016182">
    <property type="entry name" value="Cu_amine_oxidase_N-reg"/>
</dbReference>
<dbReference type="GO" id="GO:0048038">
    <property type="term" value="F:quinone binding"/>
    <property type="evidence" value="ECO:0007669"/>
    <property type="project" value="InterPro"/>
</dbReference>
<evidence type="ECO:0000256" key="8">
    <source>
        <dbReference type="RuleBase" id="RU000672"/>
    </source>
</evidence>
<dbReference type="GO" id="GO:0005507">
    <property type="term" value="F:copper ion binding"/>
    <property type="evidence" value="ECO:0007669"/>
    <property type="project" value="InterPro"/>
</dbReference>
<feature type="compositionally biased region" description="Basic and acidic residues" evidence="9">
    <location>
        <begin position="1"/>
        <end position="16"/>
    </location>
</feature>
<dbReference type="InterPro" id="IPR015798">
    <property type="entry name" value="Cu_amine_oxidase_C"/>
</dbReference>
<evidence type="ECO:0000256" key="7">
    <source>
        <dbReference type="PIRSR" id="PIRSR600269-51"/>
    </source>
</evidence>
<evidence type="ECO:0000313" key="13">
    <source>
        <dbReference type="Proteomes" id="UP000828390"/>
    </source>
</evidence>
<reference evidence="12" key="1">
    <citation type="journal article" date="2019" name="bioRxiv">
        <title>The Genome of the Zebra Mussel, Dreissena polymorpha: A Resource for Invasive Species Research.</title>
        <authorList>
            <person name="McCartney M.A."/>
            <person name="Auch B."/>
            <person name="Kono T."/>
            <person name="Mallez S."/>
            <person name="Zhang Y."/>
            <person name="Obille A."/>
            <person name="Becker A."/>
            <person name="Abrahante J.E."/>
            <person name="Garbe J."/>
            <person name="Badalamenti J.P."/>
            <person name="Herman A."/>
            <person name="Mangelson H."/>
            <person name="Liachko I."/>
            <person name="Sullivan S."/>
            <person name="Sone E.D."/>
            <person name="Koren S."/>
            <person name="Silverstein K.A.T."/>
            <person name="Beckman K.B."/>
            <person name="Gohl D.M."/>
        </authorList>
    </citation>
    <scope>NUCLEOTIDE SEQUENCE</scope>
    <source>
        <strain evidence="12">Duluth1</strain>
        <tissue evidence="12">Whole animal</tissue>
    </source>
</reference>
<keyword evidence="2 8" id="KW-0479">Metal-binding</keyword>
<dbReference type="Gene3D" id="2.70.98.20">
    <property type="entry name" value="Copper amine oxidase, catalytic domain"/>
    <property type="match status" value="1"/>
</dbReference>
<comment type="similarity">
    <text evidence="1 8">Belongs to the copper/topaquinone oxidase family.</text>
</comment>
<feature type="domain" description="Copper amine oxidase catalytic" evidence="11">
    <location>
        <begin position="379"/>
        <end position="793"/>
    </location>
</feature>
<feature type="active site" description="Schiff-base intermediate with substrate; via topaquinone" evidence="6">
    <location>
        <position position="535"/>
    </location>
</feature>
<feature type="transmembrane region" description="Helical" evidence="10">
    <location>
        <begin position="29"/>
        <end position="54"/>
    </location>
</feature>
<dbReference type="EMBL" id="JAIWYP010000006">
    <property type="protein sequence ID" value="KAH3813397.1"/>
    <property type="molecule type" value="Genomic_DNA"/>
</dbReference>
<dbReference type="EC" id="1.4.3.-" evidence="8"/>
<protein>
    <recommendedName>
        <fullName evidence="8">Amine oxidase</fullName>
        <ecNumber evidence="8">1.4.3.-</ecNumber>
    </recommendedName>
</protein>
<feature type="region of interest" description="Disordered" evidence="9">
    <location>
        <begin position="1"/>
        <end position="23"/>
    </location>
</feature>
<feature type="region of interest" description="Disordered" evidence="9">
    <location>
        <begin position="366"/>
        <end position="385"/>
    </location>
</feature>
<name>A0A9D4JMY9_DREPO</name>
<dbReference type="GO" id="GO:0009308">
    <property type="term" value="P:amine metabolic process"/>
    <property type="evidence" value="ECO:0007669"/>
    <property type="project" value="UniProtKB-UniRule"/>
</dbReference>
<evidence type="ECO:0000256" key="9">
    <source>
        <dbReference type="SAM" id="MobiDB-lite"/>
    </source>
</evidence>
<evidence type="ECO:0000256" key="5">
    <source>
        <dbReference type="ARBA" id="ARBA00023008"/>
    </source>
</evidence>
<proteinExistence type="inferred from homology"/>
<dbReference type="PROSITE" id="PS01165">
    <property type="entry name" value="COPPER_AMINE_OXID_2"/>
    <property type="match status" value="1"/>
</dbReference>
<dbReference type="PRINTS" id="PR00766">
    <property type="entry name" value="CUDAOXIDASE"/>
</dbReference>
<keyword evidence="5 8" id="KW-0186">Copper</keyword>